<name>A0A3M6UQK6_POCDA</name>
<protein>
    <recommendedName>
        <fullName evidence="10">Protein shisa-5-like</fullName>
    </recommendedName>
</protein>
<feature type="signal peptide" evidence="7">
    <location>
        <begin position="1"/>
        <end position="20"/>
    </location>
</feature>
<evidence type="ECO:0000256" key="3">
    <source>
        <dbReference type="ARBA" id="ARBA00022989"/>
    </source>
</evidence>
<dbReference type="AlphaFoldDB" id="A0A3M6UQK6"/>
<evidence type="ECO:0000256" key="6">
    <source>
        <dbReference type="SAM" id="Phobius"/>
    </source>
</evidence>
<feature type="chain" id="PRO_5018192708" description="Protein shisa-5-like" evidence="7">
    <location>
        <begin position="21"/>
        <end position="571"/>
    </location>
</feature>
<evidence type="ECO:0000256" key="4">
    <source>
        <dbReference type="ARBA" id="ARBA00023136"/>
    </source>
</evidence>
<feature type="compositionally biased region" description="Pro residues" evidence="5">
    <location>
        <begin position="532"/>
        <end position="551"/>
    </location>
</feature>
<evidence type="ECO:0000256" key="2">
    <source>
        <dbReference type="ARBA" id="ARBA00022692"/>
    </source>
</evidence>
<keyword evidence="2 6" id="KW-0812">Transmembrane</keyword>
<organism evidence="8 9">
    <name type="scientific">Pocillopora damicornis</name>
    <name type="common">Cauliflower coral</name>
    <name type="synonym">Millepora damicornis</name>
    <dbReference type="NCBI Taxonomy" id="46731"/>
    <lineage>
        <taxon>Eukaryota</taxon>
        <taxon>Metazoa</taxon>
        <taxon>Cnidaria</taxon>
        <taxon>Anthozoa</taxon>
        <taxon>Hexacorallia</taxon>
        <taxon>Scleractinia</taxon>
        <taxon>Astrocoeniina</taxon>
        <taxon>Pocilloporidae</taxon>
        <taxon>Pocillopora</taxon>
    </lineage>
</organism>
<feature type="region of interest" description="Disordered" evidence="5">
    <location>
        <begin position="521"/>
        <end position="571"/>
    </location>
</feature>
<dbReference type="GO" id="GO:0016020">
    <property type="term" value="C:membrane"/>
    <property type="evidence" value="ECO:0007669"/>
    <property type="project" value="UniProtKB-SubCell"/>
</dbReference>
<accession>A0A3M6UQK6</accession>
<feature type="region of interest" description="Disordered" evidence="5">
    <location>
        <begin position="325"/>
        <end position="347"/>
    </location>
</feature>
<sequence length="571" mass="61667">MAPKEICCVLFICLFGLGSAEYCTESSDCVVEGETCCSDNVCRAICSYCTYNFECGSGEQCCNNECKYSCGLSAEAITGVIIGTTCAFFFAIIIAIVSCFYCARCPGYRRYRTPGVLVVSRQPYQPFVSTHTHTAITQQVQAPPPVNYNQPPPGFNQAPPPYSTYLPPLNQNPPPPEQTQAGPMPAAVTEQTNSLASATYCSYSSDCGWSKTCCSDKVCRERCYYCTHSSQCGSDEVCCNNECTYSCVWGAGSIAGAIIGTIIFFAIIISIVSCFYCACCPYYRYRTPGAVVVTQQPYQPFVSTHTHVAMTQQVQAPPPVNYNQPPPPYPSYPPPSTQHPPPQGQAQAGAMPAVLSAAQPVKYFRLQSYALIMASKEFSCVIFVCLLSLGSAKNCTYSSSCGRSETCCSDNVCRDNCYYCTYNYQCGTGEECCNNKCKSSCVLGAGSIVGAVISTIIFFAIIIPIASCCCYTCCPCYRYGTPGAVVVTPQPYQPYVSNHACMTTMQQVQIPPPVNYNQPLPGYIQPPSGHNQPPPPYPGHLPPLTQHPPPQGETQSGAMPVAVSAAQPVRN</sequence>
<evidence type="ECO:0000256" key="7">
    <source>
        <dbReference type="SAM" id="SignalP"/>
    </source>
</evidence>
<feature type="transmembrane region" description="Helical" evidence="6">
    <location>
        <begin position="77"/>
        <end position="103"/>
    </location>
</feature>
<dbReference type="PANTHER" id="PTHR31395">
    <property type="entry name" value="SHISA"/>
    <property type="match status" value="1"/>
</dbReference>
<evidence type="ECO:0000313" key="8">
    <source>
        <dbReference type="EMBL" id="RMX55932.1"/>
    </source>
</evidence>
<dbReference type="OrthoDB" id="6008189at2759"/>
<feature type="transmembrane region" description="Helical" evidence="6">
    <location>
        <begin position="262"/>
        <end position="284"/>
    </location>
</feature>
<dbReference type="EMBL" id="RCHS01000981">
    <property type="protein sequence ID" value="RMX55932.1"/>
    <property type="molecule type" value="Genomic_DNA"/>
</dbReference>
<gene>
    <name evidence="8" type="ORF">pdam_00015643</name>
</gene>
<evidence type="ECO:0008006" key="10">
    <source>
        <dbReference type="Google" id="ProtNLM"/>
    </source>
</evidence>
<dbReference type="Proteomes" id="UP000275408">
    <property type="component" value="Unassembled WGS sequence"/>
</dbReference>
<feature type="transmembrane region" description="Helical" evidence="6">
    <location>
        <begin position="442"/>
        <end position="466"/>
    </location>
</feature>
<feature type="compositionally biased region" description="Pro residues" evidence="5">
    <location>
        <begin position="325"/>
        <end position="343"/>
    </location>
</feature>
<evidence type="ECO:0000313" key="9">
    <source>
        <dbReference type="Proteomes" id="UP000275408"/>
    </source>
</evidence>
<evidence type="ECO:0000256" key="1">
    <source>
        <dbReference type="ARBA" id="ARBA00004370"/>
    </source>
</evidence>
<keyword evidence="3 6" id="KW-1133">Transmembrane helix</keyword>
<dbReference type="InterPro" id="IPR026910">
    <property type="entry name" value="Shisa"/>
</dbReference>
<proteinExistence type="predicted"/>
<dbReference type="PANTHER" id="PTHR31395:SF23">
    <property type="entry name" value="GEO05642P1"/>
    <property type="match status" value="1"/>
</dbReference>
<keyword evidence="9" id="KW-1185">Reference proteome</keyword>
<keyword evidence="4 6" id="KW-0472">Membrane</keyword>
<keyword evidence="7" id="KW-0732">Signal</keyword>
<comment type="subcellular location">
    <subcellularLocation>
        <location evidence="1">Membrane</location>
    </subcellularLocation>
</comment>
<comment type="caution">
    <text evidence="8">The sequence shown here is derived from an EMBL/GenBank/DDBJ whole genome shotgun (WGS) entry which is preliminary data.</text>
</comment>
<reference evidence="8 9" key="1">
    <citation type="journal article" date="2018" name="Sci. Rep.">
        <title>Comparative analysis of the Pocillopora damicornis genome highlights role of immune system in coral evolution.</title>
        <authorList>
            <person name="Cunning R."/>
            <person name="Bay R.A."/>
            <person name="Gillette P."/>
            <person name="Baker A.C."/>
            <person name="Traylor-Knowles N."/>
        </authorList>
    </citation>
    <scope>NUCLEOTIDE SEQUENCE [LARGE SCALE GENOMIC DNA]</scope>
    <source>
        <strain evidence="8">RSMAS</strain>
        <tissue evidence="8">Whole animal</tissue>
    </source>
</reference>
<evidence type="ECO:0000256" key="5">
    <source>
        <dbReference type="SAM" id="MobiDB-lite"/>
    </source>
</evidence>